<proteinExistence type="inferred from homology"/>
<comment type="caution">
    <text evidence="3">The sequence shown here is derived from an EMBL/GenBank/DDBJ whole genome shotgun (WGS) entry which is preliminary data.</text>
</comment>
<keyword evidence="4" id="KW-1185">Reference proteome</keyword>
<dbReference type="PANTHER" id="PTHR43459">
    <property type="entry name" value="ENOYL-COA HYDRATASE"/>
    <property type="match status" value="1"/>
</dbReference>
<dbReference type="SUPFAM" id="SSF52096">
    <property type="entry name" value="ClpP/crotonase"/>
    <property type="match status" value="1"/>
</dbReference>
<dbReference type="Gene3D" id="3.90.226.10">
    <property type="entry name" value="2-enoyl-CoA Hydratase, Chain A, domain 1"/>
    <property type="match status" value="1"/>
</dbReference>
<dbReference type="RefSeq" id="WP_340346652.1">
    <property type="nucleotide sequence ID" value="NZ_JBBKZT010000019.1"/>
</dbReference>
<dbReference type="InterPro" id="IPR014748">
    <property type="entry name" value="Enoyl-CoA_hydra_C"/>
</dbReference>
<dbReference type="PROSITE" id="PS00166">
    <property type="entry name" value="ENOYL_COA_HYDRATASE"/>
    <property type="match status" value="1"/>
</dbReference>
<accession>A0ABU8WUD7</accession>
<sequence>MTSPILLEQREGVAFLTLNRPERANVLDFEMADALIAVVDTVANDASLRAVLLQARGRQFCAGGDIGGFVHARDRLSEMLDQHIPPIHRAIHRLATLPVPVVSALNGPIGGGGIGLALSADIVLAAESMKLRGGYSAIGLTPDVGGSWFLARRVGAARAKEIFFTNTPLSAQQCLQLGVVSQVHPDAELESKAHALVLSLARGATGSLGRIKNLVDGASERSLEEHLALEHRYMVESGATADAAEGVTAFIEKRAPIFGAKPR</sequence>
<dbReference type="InterPro" id="IPR001753">
    <property type="entry name" value="Enoyl-CoA_hydra/iso"/>
</dbReference>
<dbReference type="InterPro" id="IPR018376">
    <property type="entry name" value="Enoyl-CoA_hyd/isom_CS"/>
</dbReference>
<evidence type="ECO:0000256" key="2">
    <source>
        <dbReference type="RuleBase" id="RU003707"/>
    </source>
</evidence>
<dbReference type="Proteomes" id="UP001385892">
    <property type="component" value="Unassembled WGS sequence"/>
</dbReference>
<dbReference type="PANTHER" id="PTHR43459:SF1">
    <property type="entry name" value="EG:BACN32G11.4 PROTEIN"/>
    <property type="match status" value="1"/>
</dbReference>
<organism evidence="3 4">
    <name type="scientific">Variovorax rhizosphaerae</name>
    <dbReference type="NCBI Taxonomy" id="1836200"/>
    <lineage>
        <taxon>Bacteria</taxon>
        <taxon>Pseudomonadati</taxon>
        <taxon>Pseudomonadota</taxon>
        <taxon>Betaproteobacteria</taxon>
        <taxon>Burkholderiales</taxon>
        <taxon>Comamonadaceae</taxon>
        <taxon>Variovorax</taxon>
    </lineage>
</organism>
<gene>
    <name evidence="3" type="ORF">WKW82_31155</name>
</gene>
<comment type="similarity">
    <text evidence="1 2">Belongs to the enoyl-CoA hydratase/isomerase family.</text>
</comment>
<dbReference type="Gene3D" id="1.10.12.10">
    <property type="entry name" value="Lyase 2-enoyl-coa Hydratase, Chain A, domain 2"/>
    <property type="match status" value="1"/>
</dbReference>
<dbReference type="Pfam" id="PF00378">
    <property type="entry name" value="ECH_1"/>
    <property type="match status" value="1"/>
</dbReference>
<evidence type="ECO:0000313" key="3">
    <source>
        <dbReference type="EMBL" id="MEJ8851131.1"/>
    </source>
</evidence>
<dbReference type="InterPro" id="IPR029045">
    <property type="entry name" value="ClpP/crotonase-like_dom_sf"/>
</dbReference>
<evidence type="ECO:0000313" key="4">
    <source>
        <dbReference type="Proteomes" id="UP001385892"/>
    </source>
</evidence>
<name>A0ABU8WUD7_9BURK</name>
<evidence type="ECO:0000256" key="1">
    <source>
        <dbReference type="ARBA" id="ARBA00005254"/>
    </source>
</evidence>
<dbReference type="EMBL" id="JBBKZT010000019">
    <property type="protein sequence ID" value="MEJ8851131.1"/>
    <property type="molecule type" value="Genomic_DNA"/>
</dbReference>
<reference evidence="3 4" key="1">
    <citation type="submission" date="2024-03" db="EMBL/GenBank/DDBJ databases">
        <title>Novel species of the genus Variovorax.</title>
        <authorList>
            <person name="Liu Q."/>
            <person name="Xin Y.-H."/>
        </authorList>
    </citation>
    <scope>NUCLEOTIDE SEQUENCE [LARGE SCALE GENOMIC DNA]</scope>
    <source>
        <strain evidence="3 4">KACC 18900</strain>
    </source>
</reference>
<protein>
    <submittedName>
        <fullName evidence="3">Enoyl-CoA hydratase-related protein</fullName>
    </submittedName>
</protein>
<dbReference type="CDD" id="cd06558">
    <property type="entry name" value="crotonase-like"/>
    <property type="match status" value="1"/>
</dbReference>